<sequence length="1066" mass="117982">MMAFEHWQPQRQYYSDMMAPGSGMPQEAGLSQSEHSSFYSEGGSSHCLLPGSGHHPYPSSGPHSPGQDCGRIYGGQYSSDVLPPPRKGSDEQIHPRDMHRESSVASTELSDPTSSSHLGTRRPSILLPAHGTLQRSVSMEDTSEKAAKVFPEVVKSSFERHDGLHLPPSGPYPPSNESPSSSEAGSYSSSVRRRLGSGPASEVSSFSRSTHSTHSSSSSRSALRGPHVPQPNYNSGPGWFPREHHPHDRPVPRSSRNAAHHHHGNSSSTGREMIRSRSAAPPRNWQPHPLPIHREYPRLEEEGSDVHYDHLHRATAALHSRNRSKSCEATDKHHKRGEGMGQNQGLDTVFLLLSLLTSKEQPDEQSIEVLEKLSGTEAMCQGMRQSGCMNLLLSIVHNWERKEEEAHVEVRQRAQVVLRRLVESQPDPDQLKYERNVLVYLERVRDHTDGLFELLSCLKASIEIEQEDLMQCKQYCEERIEYSLKKINTKSYDKQDYRPAILSLGGIQAVAEILVVNYKLAKFYSTHSSRIVILHPDSVISFVLNILVNLTYGDSKSKSTLCQIPHFLSSLIYHTRRGNESVIASAAQILRNLSWRASNDVKVVMADSDAANALCESIEKVHKDISLQHITSALWNLSAHSLDIREQMCTNSNTIPSLVKLLGYTSSDDATSLMVVENAGGILRNLSALISSKETYRQRLRDCGCLKKLLVHLKLEQSRMTLENACGILWNLSTLCKEDQQAMWKLGMPQQLLKLKDSEHKNVKEYSGRALKNLVQYSQGSMTGSKSDVVQKSSSSSGTYLTKTKSHAGTVTESADQGKKNRLGMSRARSLHSEVQQQQQRQRHTKNSPSSRQDKVVVVMESERVSPDGRHEGLTTNTPPKSALNKKDKGKKDSGISRKFQRIASAPNQSDNNFTPPKTKGSHGSRDTSGHAGPPQQSKYSSSSEGQEEVFVSTAGEEEPPLLQPKDQDKAESDEEEETGPKSSHYYVNLPPAPPPKDGKLVATANQSSSPAKGSPQVGLLQSGDEATMSLESPKSDSSRSSGKEGSSRKRRFLGFSRNKDKITDL</sequence>
<feature type="domain" description="U-box" evidence="5">
    <location>
        <begin position="536"/>
        <end position="779"/>
    </location>
</feature>
<evidence type="ECO:0000259" key="5">
    <source>
        <dbReference type="Pfam" id="PF25598"/>
    </source>
</evidence>
<accession>A0A8F8FJ36</accession>
<feature type="compositionally biased region" description="Basic and acidic residues" evidence="4">
    <location>
        <begin position="885"/>
        <end position="896"/>
    </location>
</feature>
<dbReference type="GO" id="GO:0008017">
    <property type="term" value="F:microtubule binding"/>
    <property type="evidence" value="ECO:0007669"/>
    <property type="project" value="TreeGrafter"/>
</dbReference>
<dbReference type="EMBL" id="MZ042509">
    <property type="protein sequence ID" value="QXY82385.1"/>
    <property type="molecule type" value="mRNA"/>
</dbReference>
<feature type="compositionally biased region" description="Polar residues" evidence="4">
    <location>
        <begin position="798"/>
        <end position="815"/>
    </location>
</feature>
<dbReference type="GO" id="GO:0090090">
    <property type="term" value="P:negative regulation of canonical Wnt signaling pathway"/>
    <property type="evidence" value="ECO:0007669"/>
    <property type="project" value="TreeGrafter"/>
</dbReference>
<dbReference type="GO" id="GO:0016342">
    <property type="term" value="C:catenin complex"/>
    <property type="evidence" value="ECO:0007669"/>
    <property type="project" value="TreeGrafter"/>
</dbReference>
<dbReference type="GO" id="GO:0008013">
    <property type="term" value="F:beta-catenin binding"/>
    <property type="evidence" value="ECO:0007669"/>
    <property type="project" value="InterPro"/>
</dbReference>
<dbReference type="GO" id="GO:0016477">
    <property type="term" value="P:cell migration"/>
    <property type="evidence" value="ECO:0007669"/>
    <property type="project" value="TreeGrafter"/>
</dbReference>
<organism evidence="6">
    <name type="scientific">Halisarca dujardinii</name>
    <name type="common">Dujardin's slime sponge</name>
    <dbReference type="NCBI Taxonomy" id="2583056"/>
    <lineage>
        <taxon>Eukaryota</taxon>
        <taxon>Metazoa</taxon>
        <taxon>Porifera</taxon>
        <taxon>Demospongiae</taxon>
        <taxon>Verongimorpha</taxon>
        <taxon>Chondrillida</taxon>
        <taxon>Halisarcidae</taxon>
        <taxon>Halisarca</taxon>
    </lineage>
</organism>
<dbReference type="PANTHER" id="PTHR12607:SF12">
    <property type="entry name" value="APC-LIKE, ISOFORM A-RELATED"/>
    <property type="match status" value="1"/>
</dbReference>
<dbReference type="GO" id="GO:0005881">
    <property type="term" value="C:cytoplasmic microtubule"/>
    <property type="evidence" value="ECO:0007669"/>
    <property type="project" value="TreeGrafter"/>
</dbReference>
<feature type="compositionally biased region" description="Basic and acidic residues" evidence="4">
    <location>
        <begin position="241"/>
        <end position="251"/>
    </location>
</feature>
<dbReference type="GO" id="GO:0045295">
    <property type="term" value="F:gamma-catenin binding"/>
    <property type="evidence" value="ECO:0007669"/>
    <property type="project" value="TreeGrafter"/>
</dbReference>
<feature type="region of interest" description="Disordered" evidence="4">
    <location>
        <begin position="18"/>
        <end position="144"/>
    </location>
</feature>
<dbReference type="GO" id="GO:0016055">
    <property type="term" value="P:Wnt signaling pathway"/>
    <property type="evidence" value="ECO:0007669"/>
    <property type="project" value="UniProtKB-KW"/>
</dbReference>
<feature type="compositionally biased region" description="Low complexity" evidence="4">
    <location>
        <begin position="50"/>
        <end position="66"/>
    </location>
</feature>
<feature type="compositionally biased region" description="Basic and acidic residues" evidence="4">
    <location>
        <begin position="1034"/>
        <end position="1048"/>
    </location>
</feature>
<feature type="region of interest" description="Disordered" evidence="4">
    <location>
        <begin position="782"/>
        <end position="1066"/>
    </location>
</feature>
<keyword evidence="2" id="KW-0879">Wnt signaling pathway</keyword>
<dbReference type="InterPro" id="IPR026818">
    <property type="entry name" value="Apc_fam"/>
</dbReference>
<name>A0A8F8FJ36_HALDU</name>
<evidence type="ECO:0000256" key="3">
    <source>
        <dbReference type="PROSITE-ProRule" id="PRU00259"/>
    </source>
</evidence>
<dbReference type="GO" id="GO:0007389">
    <property type="term" value="P:pattern specification process"/>
    <property type="evidence" value="ECO:0007669"/>
    <property type="project" value="TreeGrafter"/>
</dbReference>
<feature type="compositionally biased region" description="Polar residues" evidence="4">
    <location>
        <begin position="103"/>
        <end position="118"/>
    </location>
</feature>
<feature type="compositionally biased region" description="Polar residues" evidence="4">
    <location>
        <begin position="29"/>
        <end position="43"/>
    </location>
</feature>
<dbReference type="InterPro" id="IPR058678">
    <property type="entry name" value="ARM_PUB"/>
</dbReference>
<dbReference type="GO" id="GO:0001708">
    <property type="term" value="P:cell fate specification"/>
    <property type="evidence" value="ECO:0007669"/>
    <property type="project" value="TreeGrafter"/>
</dbReference>
<feature type="compositionally biased region" description="Low complexity" evidence="4">
    <location>
        <begin position="204"/>
        <end position="221"/>
    </location>
</feature>
<feature type="region of interest" description="Disordered" evidence="4">
    <location>
        <begin position="315"/>
        <end position="342"/>
    </location>
</feature>
<evidence type="ECO:0000256" key="2">
    <source>
        <dbReference type="ARBA" id="ARBA00022687"/>
    </source>
</evidence>
<dbReference type="SMART" id="SM00185">
    <property type="entry name" value="ARM"/>
    <property type="match status" value="6"/>
</dbReference>
<feature type="compositionally biased region" description="Low complexity" evidence="4">
    <location>
        <begin position="785"/>
        <end position="797"/>
    </location>
</feature>
<feature type="repeat" description="ARM" evidence="3">
    <location>
        <begin position="653"/>
        <end position="687"/>
    </location>
</feature>
<evidence type="ECO:0000313" key="6">
    <source>
        <dbReference type="EMBL" id="QXY82385.1"/>
    </source>
</evidence>
<dbReference type="Pfam" id="PF25598">
    <property type="entry name" value="ARM_PUB"/>
    <property type="match status" value="1"/>
</dbReference>
<proteinExistence type="evidence at transcript level"/>
<feature type="region of interest" description="Disordered" evidence="4">
    <location>
        <begin position="159"/>
        <end position="291"/>
    </location>
</feature>
<reference evidence="6" key="1">
    <citation type="journal article" date="2021" name="Genes (Basel)">
        <title>Expression of Wnt and TGF-Beta Pathway Components during Whole-Body Regeneration from Cell Aggregates in Demosponge Halisarca dujardinii.</title>
        <authorList>
            <person name="Borisenko I."/>
            <person name="Bolshakov F.V."/>
            <person name="Ereskovsky A."/>
            <person name="Lavrov A.I."/>
        </authorList>
    </citation>
    <scope>NUCLEOTIDE SEQUENCE</scope>
</reference>
<dbReference type="InterPro" id="IPR016024">
    <property type="entry name" value="ARM-type_fold"/>
</dbReference>
<evidence type="ECO:0000256" key="4">
    <source>
        <dbReference type="SAM" id="MobiDB-lite"/>
    </source>
</evidence>
<comment type="similarity">
    <text evidence="1">Belongs to the adenomatous polyposis coli (APC) family.</text>
</comment>
<dbReference type="AlphaFoldDB" id="A0A8F8FJ36"/>
<feature type="compositionally biased region" description="Basic and acidic residues" evidence="4">
    <location>
        <begin position="87"/>
        <end position="102"/>
    </location>
</feature>
<dbReference type="SUPFAM" id="SSF48371">
    <property type="entry name" value="ARM repeat"/>
    <property type="match status" value="1"/>
</dbReference>
<dbReference type="InterPro" id="IPR011989">
    <property type="entry name" value="ARM-like"/>
</dbReference>
<dbReference type="Gene3D" id="1.25.10.10">
    <property type="entry name" value="Leucine-rich Repeat Variant"/>
    <property type="match status" value="1"/>
</dbReference>
<evidence type="ECO:0000256" key="1">
    <source>
        <dbReference type="ARBA" id="ARBA00009051"/>
    </source>
</evidence>
<feature type="compositionally biased region" description="Low complexity" evidence="4">
    <location>
        <begin position="177"/>
        <end position="190"/>
    </location>
</feature>
<feature type="compositionally biased region" description="Basic and acidic residues" evidence="4">
    <location>
        <begin position="861"/>
        <end position="873"/>
    </location>
</feature>
<dbReference type="PROSITE" id="PS50176">
    <property type="entry name" value="ARM_REPEAT"/>
    <property type="match status" value="1"/>
</dbReference>
<dbReference type="PANTHER" id="PTHR12607">
    <property type="entry name" value="ADENOMATOUS POLYPOSIS COLI PROTEIN FAMILY"/>
    <property type="match status" value="1"/>
</dbReference>
<feature type="compositionally biased region" description="Polar residues" evidence="4">
    <location>
        <begin position="935"/>
        <end position="945"/>
    </location>
</feature>
<dbReference type="InterPro" id="IPR000225">
    <property type="entry name" value="Armadillo"/>
</dbReference>
<dbReference type="GO" id="GO:0007026">
    <property type="term" value="P:negative regulation of microtubule depolymerization"/>
    <property type="evidence" value="ECO:0007669"/>
    <property type="project" value="TreeGrafter"/>
</dbReference>
<protein>
    <submittedName>
        <fullName evidence="6">Adenomatous polyposis coli HduAPC</fullName>
    </submittedName>
</protein>
<feature type="compositionally biased region" description="Polar residues" evidence="4">
    <location>
        <begin position="906"/>
        <end position="916"/>
    </location>
</feature>
<dbReference type="GO" id="GO:0030877">
    <property type="term" value="C:beta-catenin destruction complex"/>
    <property type="evidence" value="ECO:0007669"/>
    <property type="project" value="TreeGrafter"/>
</dbReference>